<proteinExistence type="predicted"/>
<feature type="non-terminal residue" evidence="1">
    <location>
        <position position="81"/>
    </location>
</feature>
<accession>A0A699XJV8</accession>
<gene>
    <name evidence="1" type="ORF">Tci_932184</name>
</gene>
<name>A0A699XJV8_TANCI</name>
<organism evidence="1">
    <name type="scientific">Tanacetum cinerariifolium</name>
    <name type="common">Dalmatian daisy</name>
    <name type="synonym">Chrysanthemum cinerariifolium</name>
    <dbReference type="NCBI Taxonomy" id="118510"/>
    <lineage>
        <taxon>Eukaryota</taxon>
        <taxon>Viridiplantae</taxon>
        <taxon>Streptophyta</taxon>
        <taxon>Embryophyta</taxon>
        <taxon>Tracheophyta</taxon>
        <taxon>Spermatophyta</taxon>
        <taxon>Magnoliopsida</taxon>
        <taxon>eudicotyledons</taxon>
        <taxon>Gunneridae</taxon>
        <taxon>Pentapetalae</taxon>
        <taxon>asterids</taxon>
        <taxon>campanulids</taxon>
        <taxon>Asterales</taxon>
        <taxon>Asteraceae</taxon>
        <taxon>Asteroideae</taxon>
        <taxon>Anthemideae</taxon>
        <taxon>Anthemidinae</taxon>
        <taxon>Tanacetum</taxon>
    </lineage>
</organism>
<sequence>GRRPRYVHRAYQRAAVLDVIDLRVVNGVGREHAAAQPDDALALALHVPGQLHARLNVVPVGGVVVGAQPEGFLHHGVVGAR</sequence>
<evidence type="ECO:0000313" key="1">
    <source>
        <dbReference type="EMBL" id="GFD60215.1"/>
    </source>
</evidence>
<protein>
    <submittedName>
        <fullName evidence="1">Uncharacterized protein</fullName>
    </submittedName>
</protein>
<dbReference type="AlphaFoldDB" id="A0A699XJV8"/>
<comment type="caution">
    <text evidence="1">The sequence shown here is derived from an EMBL/GenBank/DDBJ whole genome shotgun (WGS) entry which is preliminary data.</text>
</comment>
<dbReference type="EMBL" id="BKCJ011874977">
    <property type="protein sequence ID" value="GFD60215.1"/>
    <property type="molecule type" value="Genomic_DNA"/>
</dbReference>
<reference evidence="1" key="1">
    <citation type="journal article" date="2019" name="Sci. Rep.">
        <title>Draft genome of Tanacetum cinerariifolium, the natural source of mosquito coil.</title>
        <authorList>
            <person name="Yamashiro T."/>
            <person name="Shiraishi A."/>
            <person name="Satake H."/>
            <person name="Nakayama K."/>
        </authorList>
    </citation>
    <scope>NUCLEOTIDE SEQUENCE</scope>
</reference>
<feature type="non-terminal residue" evidence="1">
    <location>
        <position position="1"/>
    </location>
</feature>